<feature type="compositionally biased region" description="Pro residues" evidence="1">
    <location>
        <begin position="149"/>
        <end position="158"/>
    </location>
</feature>
<feature type="region of interest" description="Disordered" evidence="1">
    <location>
        <begin position="205"/>
        <end position="272"/>
    </location>
</feature>
<gene>
    <name evidence="4" type="primary">Dbn1</name>
    <name evidence="4" type="ORF">A0J61_01633</name>
</gene>
<dbReference type="GO" id="GO:0051015">
    <property type="term" value="F:actin filament binding"/>
    <property type="evidence" value="ECO:0007669"/>
    <property type="project" value="TreeGrafter"/>
</dbReference>
<dbReference type="SMART" id="SM00102">
    <property type="entry name" value="ADF"/>
    <property type="match status" value="1"/>
</dbReference>
<protein>
    <submittedName>
        <fullName evidence="4">Drebrin</fullName>
    </submittedName>
</protein>
<dbReference type="AlphaFoldDB" id="A0A1C7NMX4"/>
<feature type="compositionally biased region" description="Low complexity" evidence="1">
    <location>
        <begin position="127"/>
        <end position="148"/>
    </location>
</feature>
<sequence length="417" mass="47213">MCDLSDPRIVETYTSITEEGETNWLILGYNDTRDVISLYSQGTGGLSEFRDHLSDEVLYGFVRVDDRYILITWVSEQVSGVRRARALVHSRSVASLLKLHNAQITASTLNDLSDANIRTRLKLGDGQLSARKSSSSLSQKRASRSIPSPSSPVPPPVDIPQQPTYQQQDDEFVEANETLSPTPATTKQLVEEPVQEIDNSLALQRQQEQERVEKEKALAKQKQEEEEKQQQAALLKKQKDEEEKQQQAALLKKKRDEEERQQAALAAEKEAKRVAAEKEAALKRQEEEQRLKEKMEAERLAEEKKALQRRLLEAEKNKDIILSGFVSVQPSTSPFWRRRYFAIKGKSMALYRDELDSNPVAVLDLSSVVRLSNVNVDIETFVPNAFVLETKQNGSYQLFADDKKSLSTILTALQTVI</sequence>
<organism evidence="4 5">
    <name type="scientific">Choanephora cucurbitarum</name>
    <dbReference type="NCBI Taxonomy" id="101091"/>
    <lineage>
        <taxon>Eukaryota</taxon>
        <taxon>Fungi</taxon>
        <taxon>Fungi incertae sedis</taxon>
        <taxon>Mucoromycota</taxon>
        <taxon>Mucoromycotina</taxon>
        <taxon>Mucoromycetes</taxon>
        <taxon>Mucorales</taxon>
        <taxon>Mucorineae</taxon>
        <taxon>Choanephoraceae</taxon>
        <taxon>Choanephoroideae</taxon>
        <taxon>Choanephora</taxon>
    </lineage>
</organism>
<dbReference type="PANTHER" id="PTHR10829">
    <property type="entry name" value="CORTACTIN AND DREBRIN"/>
    <property type="match status" value="1"/>
</dbReference>
<evidence type="ECO:0000256" key="1">
    <source>
        <dbReference type="SAM" id="MobiDB-lite"/>
    </source>
</evidence>
<dbReference type="PROSITE" id="PS51263">
    <property type="entry name" value="ADF_H"/>
    <property type="match status" value="1"/>
</dbReference>
<evidence type="ECO:0000259" key="2">
    <source>
        <dbReference type="PROSITE" id="PS50003"/>
    </source>
</evidence>
<proteinExistence type="predicted"/>
<dbReference type="InterPro" id="IPR011993">
    <property type="entry name" value="PH-like_dom_sf"/>
</dbReference>
<evidence type="ECO:0000259" key="3">
    <source>
        <dbReference type="PROSITE" id="PS51263"/>
    </source>
</evidence>
<dbReference type="Pfam" id="PF00241">
    <property type="entry name" value="Cofilin_ADF"/>
    <property type="match status" value="1"/>
</dbReference>
<dbReference type="SUPFAM" id="SSF50729">
    <property type="entry name" value="PH domain-like"/>
    <property type="match status" value="1"/>
</dbReference>
<feature type="region of interest" description="Disordered" evidence="1">
    <location>
        <begin position="126"/>
        <end position="164"/>
    </location>
</feature>
<dbReference type="Gene3D" id="2.30.29.30">
    <property type="entry name" value="Pleckstrin-homology domain (PH domain)/Phosphotyrosine-binding domain (PTB)"/>
    <property type="match status" value="1"/>
</dbReference>
<dbReference type="CDD" id="cd00821">
    <property type="entry name" value="PH"/>
    <property type="match status" value="1"/>
</dbReference>
<dbReference type="SMART" id="SM00233">
    <property type="entry name" value="PH"/>
    <property type="match status" value="1"/>
</dbReference>
<dbReference type="Pfam" id="PF00169">
    <property type="entry name" value="PH"/>
    <property type="match status" value="1"/>
</dbReference>
<dbReference type="OrthoDB" id="2123378at2759"/>
<keyword evidence="5" id="KW-1185">Reference proteome</keyword>
<dbReference type="SUPFAM" id="SSF55753">
    <property type="entry name" value="Actin depolymerizing proteins"/>
    <property type="match status" value="1"/>
</dbReference>
<accession>A0A1C7NMX4</accession>
<dbReference type="GO" id="GO:0005884">
    <property type="term" value="C:actin filament"/>
    <property type="evidence" value="ECO:0007669"/>
    <property type="project" value="TreeGrafter"/>
</dbReference>
<dbReference type="InterPro" id="IPR029006">
    <property type="entry name" value="ADF-H/Gelsolin-like_dom_sf"/>
</dbReference>
<feature type="domain" description="ADF-H" evidence="3">
    <location>
        <begin position="1"/>
        <end position="122"/>
    </location>
</feature>
<dbReference type="EMBL" id="LUGH01000054">
    <property type="protein sequence ID" value="OBZ90320.1"/>
    <property type="molecule type" value="Genomic_DNA"/>
</dbReference>
<evidence type="ECO:0000313" key="4">
    <source>
        <dbReference type="EMBL" id="OBZ90320.1"/>
    </source>
</evidence>
<feature type="compositionally biased region" description="Basic and acidic residues" evidence="1">
    <location>
        <begin position="207"/>
        <end position="229"/>
    </location>
</feature>
<reference evidence="4 5" key="1">
    <citation type="submission" date="2016-03" db="EMBL/GenBank/DDBJ databases">
        <title>Choanephora cucurbitarum.</title>
        <authorList>
            <person name="Min B."/>
            <person name="Park H."/>
            <person name="Park J.-H."/>
            <person name="Shin H.-D."/>
            <person name="Choi I.-G."/>
        </authorList>
    </citation>
    <scope>NUCLEOTIDE SEQUENCE [LARGE SCALE GENOMIC DNA]</scope>
    <source>
        <strain evidence="4 5">KUS-F28377</strain>
    </source>
</reference>
<dbReference type="GO" id="GO:0030864">
    <property type="term" value="C:cortical actin cytoskeleton"/>
    <property type="evidence" value="ECO:0007669"/>
    <property type="project" value="TreeGrafter"/>
</dbReference>
<dbReference type="STRING" id="101091.A0A1C7NMX4"/>
<dbReference type="GO" id="GO:0030833">
    <property type="term" value="P:regulation of actin filament polymerization"/>
    <property type="evidence" value="ECO:0007669"/>
    <property type="project" value="TreeGrafter"/>
</dbReference>
<dbReference type="PROSITE" id="PS50003">
    <property type="entry name" value="PH_DOMAIN"/>
    <property type="match status" value="1"/>
</dbReference>
<dbReference type="InterPro" id="IPR001849">
    <property type="entry name" value="PH_domain"/>
</dbReference>
<dbReference type="InParanoid" id="A0A1C7NMX4"/>
<name>A0A1C7NMX4_9FUNG</name>
<dbReference type="Proteomes" id="UP000093000">
    <property type="component" value="Unassembled WGS sequence"/>
</dbReference>
<feature type="domain" description="PH" evidence="2">
    <location>
        <begin position="319"/>
        <end position="417"/>
    </location>
</feature>
<dbReference type="PANTHER" id="PTHR10829:SF25">
    <property type="entry name" value="DREBRIN-LIKE PROTEIN"/>
    <property type="match status" value="1"/>
</dbReference>
<comment type="caution">
    <text evidence="4">The sequence shown here is derived from an EMBL/GenBank/DDBJ whole genome shotgun (WGS) entry which is preliminary data.</text>
</comment>
<evidence type="ECO:0000313" key="5">
    <source>
        <dbReference type="Proteomes" id="UP000093000"/>
    </source>
</evidence>
<dbReference type="InterPro" id="IPR002108">
    <property type="entry name" value="ADF-H"/>
</dbReference>
<feature type="compositionally biased region" description="Basic and acidic residues" evidence="1">
    <location>
        <begin position="254"/>
        <end position="272"/>
    </location>
</feature>
<dbReference type="Gene3D" id="3.40.20.10">
    <property type="entry name" value="Severin"/>
    <property type="match status" value="1"/>
</dbReference>